<reference evidence="9" key="1">
    <citation type="journal article" date="2019" name="Int. J. Syst. Evol. Microbiol.">
        <title>The Global Catalogue of Microorganisms (GCM) 10K type strain sequencing project: providing services to taxonomists for standard genome sequencing and annotation.</title>
        <authorList>
            <consortium name="The Broad Institute Genomics Platform"/>
            <consortium name="The Broad Institute Genome Sequencing Center for Infectious Disease"/>
            <person name="Wu L."/>
            <person name="Ma J."/>
        </authorList>
    </citation>
    <scope>NUCLEOTIDE SEQUENCE [LARGE SCALE GENOMIC DNA]</scope>
    <source>
        <strain evidence="9">CCM 8896</strain>
    </source>
</reference>
<dbReference type="InterPro" id="IPR038054">
    <property type="entry name" value="LD_TPept-like_central_sf"/>
</dbReference>
<evidence type="ECO:0000259" key="7">
    <source>
        <dbReference type="PROSITE" id="PS52029"/>
    </source>
</evidence>
<dbReference type="Pfam" id="PF12229">
    <property type="entry name" value="PG_binding_4"/>
    <property type="match status" value="1"/>
</dbReference>
<dbReference type="InterPro" id="IPR022029">
    <property type="entry name" value="YoaR-like_PG-bd"/>
</dbReference>
<evidence type="ECO:0000256" key="5">
    <source>
        <dbReference type="ARBA" id="ARBA00023316"/>
    </source>
</evidence>
<dbReference type="Pfam" id="PF03734">
    <property type="entry name" value="YkuD"/>
    <property type="match status" value="1"/>
</dbReference>
<dbReference type="CDD" id="cd16913">
    <property type="entry name" value="YkuD_like"/>
    <property type="match status" value="1"/>
</dbReference>
<dbReference type="SUPFAM" id="SSF143985">
    <property type="entry name" value="L,D-transpeptidase pre-catalytic domain-like"/>
    <property type="match status" value="1"/>
</dbReference>
<dbReference type="InterPro" id="IPR050979">
    <property type="entry name" value="LD-transpeptidase"/>
</dbReference>
<sequence>MIKLASLLGGLCLIYGLIVTHYQTVFCPNTTLSGLTIAGKTIAQANTSLQQQLAKKTIRIVKKQQLIVQTTGQALHLKHDYTQQLKILKAQQNPWAWPLHLFKPSASKAAQPLPYQVSSTSLQSLNQAVLAKTKTKPVPISAPTIVKTKTGFAFSKNKTQAVLVPEKLTPLIQRQLQQGRTTINIQAAYQKPPASPKPPALTAALTRLNQLAQQKIVYQIFGKTVQIPKTTIMSWLTYQSNTIEIDRAAVTAYIQKLSDQFGTIDKTRAFKTHDGQVVQVPAGTYGWSLQIAQEAAILSQQLLNGTDFTRQPLTRGYNYNDQGIDIGDTYIEVSKSAQHLWYYQKGQVVLETPIVTGKPGQDTPIGVFVIWNKDRHTVLKGLNEDGSDYASPVEYWLPIDSTGIGIHDAPWQPQYGGTWYQTNGSHGCINTPPNIMAQLYDQVTTGTPVIVY</sequence>
<dbReference type="SUPFAM" id="SSF141523">
    <property type="entry name" value="L,D-transpeptidase catalytic domain-like"/>
    <property type="match status" value="1"/>
</dbReference>
<dbReference type="InterPro" id="IPR038063">
    <property type="entry name" value="Transpep_catalytic_dom"/>
</dbReference>
<evidence type="ECO:0000256" key="6">
    <source>
        <dbReference type="PROSITE-ProRule" id="PRU01373"/>
    </source>
</evidence>
<accession>A0ABW4J970</accession>
<dbReference type="InterPro" id="IPR005490">
    <property type="entry name" value="LD_TPept_cat_dom"/>
</dbReference>
<feature type="active site" description="Nucleophile" evidence="6">
    <location>
        <position position="428"/>
    </location>
</feature>
<dbReference type="EMBL" id="JBHTOP010000022">
    <property type="protein sequence ID" value="MFD1672128.1"/>
    <property type="molecule type" value="Genomic_DNA"/>
</dbReference>
<comment type="pathway">
    <text evidence="1 6">Cell wall biogenesis; peptidoglycan biosynthesis.</text>
</comment>
<evidence type="ECO:0000256" key="4">
    <source>
        <dbReference type="ARBA" id="ARBA00022984"/>
    </source>
</evidence>
<feature type="active site" description="Proton donor/acceptor" evidence="6">
    <location>
        <position position="407"/>
    </location>
</feature>
<gene>
    <name evidence="8" type="ORF">ACFQ5M_08470</name>
</gene>
<evidence type="ECO:0000256" key="2">
    <source>
        <dbReference type="ARBA" id="ARBA00022679"/>
    </source>
</evidence>
<keyword evidence="2" id="KW-0808">Transferase</keyword>
<dbReference type="PROSITE" id="PS52029">
    <property type="entry name" value="LD_TPASE"/>
    <property type="match status" value="1"/>
</dbReference>
<keyword evidence="5 6" id="KW-0961">Cell wall biogenesis/degradation</keyword>
<dbReference type="Gene3D" id="2.40.440.10">
    <property type="entry name" value="L,D-transpeptidase catalytic domain-like"/>
    <property type="match status" value="1"/>
</dbReference>
<evidence type="ECO:0000256" key="1">
    <source>
        <dbReference type="ARBA" id="ARBA00004752"/>
    </source>
</evidence>
<keyword evidence="9" id="KW-1185">Reference proteome</keyword>
<evidence type="ECO:0000313" key="8">
    <source>
        <dbReference type="EMBL" id="MFD1672128.1"/>
    </source>
</evidence>
<protein>
    <submittedName>
        <fullName evidence="8">L,D-transpeptidase family protein</fullName>
    </submittedName>
</protein>
<keyword evidence="4 6" id="KW-0573">Peptidoglycan synthesis</keyword>
<name>A0ABW4J970_9LACO</name>
<organism evidence="8 9">
    <name type="scientific">Agrilactobacillus yilanensis</name>
    <dbReference type="NCBI Taxonomy" id="2485997"/>
    <lineage>
        <taxon>Bacteria</taxon>
        <taxon>Bacillati</taxon>
        <taxon>Bacillota</taxon>
        <taxon>Bacilli</taxon>
        <taxon>Lactobacillales</taxon>
        <taxon>Lactobacillaceae</taxon>
        <taxon>Agrilactobacillus</taxon>
    </lineage>
</organism>
<comment type="caution">
    <text evidence="8">The sequence shown here is derived from an EMBL/GenBank/DDBJ whole genome shotgun (WGS) entry which is preliminary data.</text>
</comment>
<proteinExistence type="predicted"/>
<dbReference type="RefSeq" id="WP_125715545.1">
    <property type="nucleotide sequence ID" value="NZ_JBHTOP010000022.1"/>
</dbReference>
<dbReference type="PANTHER" id="PTHR30582">
    <property type="entry name" value="L,D-TRANSPEPTIDASE"/>
    <property type="match status" value="1"/>
</dbReference>
<dbReference type="PANTHER" id="PTHR30582:SF33">
    <property type="entry name" value="EXPORTED PROTEIN"/>
    <property type="match status" value="1"/>
</dbReference>
<dbReference type="Gene3D" id="3.10.20.800">
    <property type="match status" value="1"/>
</dbReference>
<keyword evidence="3 6" id="KW-0133">Cell shape</keyword>
<dbReference type="Proteomes" id="UP001597267">
    <property type="component" value="Unassembled WGS sequence"/>
</dbReference>
<evidence type="ECO:0000313" key="9">
    <source>
        <dbReference type="Proteomes" id="UP001597267"/>
    </source>
</evidence>
<evidence type="ECO:0000256" key="3">
    <source>
        <dbReference type="ARBA" id="ARBA00022960"/>
    </source>
</evidence>
<feature type="domain" description="L,D-TPase catalytic" evidence="7">
    <location>
        <begin position="329"/>
        <end position="452"/>
    </location>
</feature>